<organism evidence="1 2">
    <name type="scientific">Mucuna pruriens</name>
    <name type="common">Velvet bean</name>
    <name type="synonym">Dolichos pruriens</name>
    <dbReference type="NCBI Taxonomy" id="157652"/>
    <lineage>
        <taxon>Eukaryota</taxon>
        <taxon>Viridiplantae</taxon>
        <taxon>Streptophyta</taxon>
        <taxon>Embryophyta</taxon>
        <taxon>Tracheophyta</taxon>
        <taxon>Spermatophyta</taxon>
        <taxon>Magnoliopsida</taxon>
        <taxon>eudicotyledons</taxon>
        <taxon>Gunneridae</taxon>
        <taxon>Pentapetalae</taxon>
        <taxon>rosids</taxon>
        <taxon>fabids</taxon>
        <taxon>Fabales</taxon>
        <taxon>Fabaceae</taxon>
        <taxon>Papilionoideae</taxon>
        <taxon>50 kb inversion clade</taxon>
        <taxon>NPAAA clade</taxon>
        <taxon>indigoferoid/millettioid clade</taxon>
        <taxon>Phaseoleae</taxon>
        <taxon>Mucuna</taxon>
    </lineage>
</organism>
<dbReference type="Proteomes" id="UP000257109">
    <property type="component" value="Unassembled WGS sequence"/>
</dbReference>
<accession>A0A371E1A5</accession>
<name>A0A371E1A5_MUCPR</name>
<dbReference type="EMBL" id="QJKJ01017364">
    <property type="protein sequence ID" value="RDX58559.1"/>
    <property type="molecule type" value="Genomic_DNA"/>
</dbReference>
<proteinExistence type="predicted"/>
<dbReference type="AlphaFoldDB" id="A0A371E1A5"/>
<reference evidence="1" key="1">
    <citation type="submission" date="2018-05" db="EMBL/GenBank/DDBJ databases">
        <title>Draft genome of Mucuna pruriens seed.</title>
        <authorList>
            <person name="Nnadi N.E."/>
            <person name="Vos R."/>
            <person name="Hasami M.H."/>
            <person name="Devisetty U.K."/>
            <person name="Aguiy J.C."/>
        </authorList>
    </citation>
    <scope>NUCLEOTIDE SEQUENCE [LARGE SCALE GENOMIC DNA]</scope>
    <source>
        <strain evidence="1">JCA_2017</strain>
    </source>
</reference>
<comment type="caution">
    <text evidence="1">The sequence shown here is derived from an EMBL/GenBank/DDBJ whole genome shotgun (WGS) entry which is preliminary data.</text>
</comment>
<sequence length="74" mass="8289">MNKRISKLLKREGLIHIITGNFAKGSPISTTQKNILKKLDQHPILGHLSKASHIDATLDPLAHKDLKRTQSRKS</sequence>
<feature type="non-terminal residue" evidence="1">
    <location>
        <position position="1"/>
    </location>
</feature>
<gene>
    <name evidence="1" type="ORF">CR513_62120</name>
</gene>
<evidence type="ECO:0000313" key="1">
    <source>
        <dbReference type="EMBL" id="RDX58559.1"/>
    </source>
</evidence>
<keyword evidence="2" id="KW-1185">Reference proteome</keyword>
<evidence type="ECO:0000313" key="2">
    <source>
        <dbReference type="Proteomes" id="UP000257109"/>
    </source>
</evidence>
<protein>
    <submittedName>
        <fullName evidence="1">Uncharacterized protein</fullName>
    </submittedName>
</protein>